<comment type="caution">
    <text evidence="2">The sequence shown here is derived from an EMBL/GenBank/DDBJ whole genome shotgun (WGS) entry which is preliminary data.</text>
</comment>
<dbReference type="Proteomes" id="UP000828390">
    <property type="component" value="Unassembled WGS sequence"/>
</dbReference>
<name>A0A9D4LUY6_DREPO</name>
<dbReference type="EMBL" id="JAIWYP010000002">
    <property type="protein sequence ID" value="KAH3864516.1"/>
    <property type="molecule type" value="Genomic_DNA"/>
</dbReference>
<keyword evidence="1" id="KW-0812">Transmembrane</keyword>
<keyword evidence="1" id="KW-1133">Transmembrane helix</keyword>
<reference evidence="2" key="2">
    <citation type="submission" date="2020-11" db="EMBL/GenBank/DDBJ databases">
        <authorList>
            <person name="McCartney M.A."/>
            <person name="Auch B."/>
            <person name="Kono T."/>
            <person name="Mallez S."/>
            <person name="Becker A."/>
            <person name="Gohl D.M."/>
            <person name="Silverstein K.A.T."/>
            <person name="Koren S."/>
            <person name="Bechman K.B."/>
            <person name="Herman A."/>
            <person name="Abrahante J.E."/>
            <person name="Garbe J."/>
        </authorList>
    </citation>
    <scope>NUCLEOTIDE SEQUENCE</scope>
    <source>
        <strain evidence="2">Duluth1</strain>
        <tissue evidence="2">Whole animal</tissue>
    </source>
</reference>
<evidence type="ECO:0000313" key="3">
    <source>
        <dbReference type="Proteomes" id="UP000828390"/>
    </source>
</evidence>
<organism evidence="2 3">
    <name type="scientific">Dreissena polymorpha</name>
    <name type="common">Zebra mussel</name>
    <name type="synonym">Mytilus polymorpha</name>
    <dbReference type="NCBI Taxonomy" id="45954"/>
    <lineage>
        <taxon>Eukaryota</taxon>
        <taxon>Metazoa</taxon>
        <taxon>Spiralia</taxon>
        <taxon>Lophotrochozoa</taxon>
        <taxon>Mollusca</taxon>
        <taxon>Bivalvia</taxon>
        <taxon>Autobranchia</taxon>
        <taxon>Heteroconchia</taxon>
        <taxon>Euheterodonta</taxon>
        <taxon>Imparidentia</taxon>
        <taxon>Neoheterodontei</taxon>
        <taxon>Myida</taxon>
        <taxon>Dreissenoidea</taxon>
        <taxon>Dreissenidae</taxon>
        <taxon>Dreissena</taxon>
    </lineage>
</organism>
<gene>
    <name evidence="2" type="ORF">DPMN_027536</name>
</gene>
<accession>A0A9D4LUY6</accession>
<reference evidence="2" key="1">
    <citation type="journal article" date="2019" name="bioRxiv">
        <title>The Genome of the Zebra Mussel, Dreissena polymorpha: A Resource for Invasive Species Research.</title>
        <authorList>
            <person name="McCartney M.A."/>
            <person name="Auch B."/>
            <person name="Kono T."/>
            <person name="Mallez S."/>
            <person name="Zhang Y."/>
            <person name="Obille A."/>
            <person name="Becker A."/>
            <person name="Abrahante J.E."/>
            <person name="Garbe J."/>
            <person name="Badalamenti J.P."/>
            <person name="Herman A."/>
            <person name="Mangelson H."/>
            <person name="Liachko I."/>
            <person name="Sullivan S."/>
            <person name="Sone E.D."/>
            <person name="Koren S."/>
            <person name="Silverstein K.A.T."/>
            <person name="Beckman K.B."/>
            <person name="Gohl D.M."/>
        </authorList>
    </citation>
    <scope>NUCLEOTIDE SEQUENCE</scope>
    <source>
        <strain evidence="2">Duluth1</strain>
        <tissue evidence="2">Whole animal</tissue>
    </source>
</reference>
<protein>
    <submittedName>
        <fullName evidence="2">Uncharacterized protein</fullName>
    </submittedName>
</protein>
<sequence length="85" mass="9046">MCVEKPEQTKPDLKDVLGAANLPEVSFASGSLHVNVSAHARIDANGIIGIIGSVLLAIMAASVLIWCKCRKHTKTSRRPPTGKLI</sequence>
<dbReference type="AlphaFoldDB" id="A0A9D4LUY6"/>
<evidence type="ECO:0000256" key="1">
    <source>
        <dbReference type="SAM" id="Phobius"/>
    </source>
</evidence>
<keyword evidence="1" id="KW-0472">Membrane</keyword>
<keyword evidence="3" id="KW-1185">Reference proteome</keyword>
<feature type="transmembrane region" description="Helical" evidence="1">
    <location>
        <begin position="47"/>
        <end position="67"/>
    </location>
</feature>
<evidence type="ECO:0000313" key="2">
    <source>
        <dbReference type="EMBL" id="KAH3864516.1"/>
    </source>
</evidence>
<proteinExistence type="predicted"/>